<dbReference type="OrthoDB" id="9810998at2"/>
<dbReference type="EMBL" id="LT629791">
    <property type="protein sequence ID" value="SDU38860.1"/>
    <property type="molecule type" value="Genomic_DNA"/>
</dbReference>
<evidence type="ECO:0000313" key="2">
    <source>
        <dbReference type="EMBL" id="SDU38860.1"/>
    </source>
</evidence>
<keyword evidence="3" id="KW-1185">Reference proteome</keyword>
<protein>
    <submittedName>
        <fullName evidence="2">Putative adhesin</fullName>
    </submittedName>
</protein>
<dbReference type="AlphaFoldDB" id="A0A1H2I3Z4"/>
<accession>A0A1H2I3Z4</accession>
<sequence length="281" mass="28617">MSDIITHRFPADAPISLSVGQRSGDLVVTATDTTEVLVELRPAGPDGDDVAQRTEVDHRPGALRIEVPRTMSIVGRSASVDIAVTVPTGSTVAAESGSGDIRLDGRFADVTAKCGSGDIAVDTCDELQLTTGSGDVYVTESAGARVRTGSGSIRFGTAGGTVELESGSGTIEIEQPLSSGRISAASGDLRVATVDGRVELKTASGDITAHRAVEGELRARTASGNVSVGIVAGTAANLEVSSISGSIHSDLDHADAPAETDRALLLSVSTVSGSIRLHRTT</sequence>
<proteinExistence type="predicted"/>
<dbReference type="RefSeq" id="WP_046767810.1">
    <property type="nucleotide sequence ID" value="NZ_KQ061223.1"/>
</dbReference>
<feature type="domain" description="DUF4097" evidence="1">
    <location>
        <begin position="19"/>
        <end position="265"/>
    </location>
</feature>
<name>A0A1H2I3Z4_9ACTN</name>
<dbReference type="Proteomes" id="UP000182977">
    <property type="component" value="Chromosome I"/>
</dbReference>
<dbReference type="Pfam" id="PF13349">
    <property type="entry name" value="DUF4097"/>
    <property type="match status" value="1"/>
</dbReference>
<reference evidence="3" key="1">
    <citation type="submission" date="2016-10" db="EMBL/GenBank/DDBJ databases">
        <authorList>
            <person name="Varghese N."/>
            <person name="Submissions S."/>
        </authorList>
    </citation>
    <scope>NUCLEOTIDE SEQUENCE [LARGE SCALE GENOMIC DNA]</scope>
    <source>
        <strain evidence="3">DSM 45079</strain>
    </source>
</reference>
<evidence type="ECO:0000313" key="3">
    <source>
        <dbReference type="Proteomes" id="UP000182977"/>
    </source>
</evidence>
<gene>
    <name evidence="2" type="ORF">SAMN04488563_1425</name>
</gene>
<evidence type="ECO:0000259" key="1">
    <source>
        <dbReference type="Pfam" id="PF13349"/>
    </source>
</evidence>
<organism evidence="2 3">
    <name type="scientific">Jiangella alkaliphila</name>
    <dbReference type="NCBI Taxonomy" id="419479"/>
    <lineage>
        <taxon>Bacteria</taxon>
        <taxon>Bacillati</taxon>
        <taxon>Actinomycetota</taxon>
        <taxon>Actinomycetes</taxon>
        <taxon>Jiangellales</taxon>
        <taxon>Jiangellaceae</taxon>
        <taxon>Jiangella</taxon>
    </lineage>
</organism>
<dbReference type="InterPro" id="IPR025164">
    <property type="entry name" value="Toastrack_DUF4097"/>
</dbReference>
<dbReference type="STRING" id="419479.SAMN04488563_1425"/>